<keyword evidence="5 6" id="KW-0472">Membrane</keyword>
<evidence type="ECO:0000256" key="6">
    <source>
        <dbReference type="SAM" id="Phobius"/>
    </source>
</evidence>
<comment type="similarity">
    <text evidence="2">Belongs to the RNase K family.</text>
</comment>
<dbReference type="InterPro" id="IPR026770">
    <property type="entry name" value="RNase_K"/>
</dbReference>
<evidence type="ECO:0000256" key="1">
    <source>
        <dbReference type="ARBA" id="ARBA00004141"/>
    </source>
</evidence>
<gene>
    <name evidence="8" type="primary">LOC101846129</name>
</gene>
<accession>A0ABM0JMC6</accession>
<keyword evidence="3 6" id="KW-0812">Transmembrane</keyword>
<evidence type="ECO:0000313" key="7">
    <source>
        <dbReference type="Proteomes" id="UP000694888"/>
    </source>
</evidence>
<organism evidence="7 8">
    <name type="scientific">Aplysia californica</name>
    <name type="common">California sea hare</name>
    <dbReference type="NCBI Taxonomy" id="6500"/>
    <lineage>
        <taxon>Eukaryota</taxon>
        <taxon>Metazoa</taxon>
        <taxon>Spiralia</taxon>
        <taxon>Lophotrochozoa</taxon>
        <taxon>Mollusca</taxon>
        <taxon>Gastropoda</taxon>
        <taxon>Heterobranchia</taxon>
        <taxon>Euthyneura</taxon>
        <taxon>Tectipleura</taxon>
        <taxon>Aplysiida</taxon>
        <taxon>Aplysioidea</taxon>
        <taxon>Aplysiidae</taxon>
        <taxon>Aplysia</taxon>
    </lineage>
</organism>
<sequence>MAVCPLLGPKCSVYYMVISVWGVVMLGLMGVFFYIRSPSLFEDANISESEWEKEKFSADYVKDKYESQAYNCWIAAGLYVAVFIFSFIQQKLNSRVNYEMS</sequence>
<dbReference type="Proteomes" id="UP000694888">
    <property type="component" value="Unplaced"/>
</dbReference>
<evidence type="ECO:0000313" key="8">
    <source>
        <dbReference type="RefSeq" id="XP_005097060.1"/>
    </source>
</evidence>
<keyword evidence="4 6" id="KW-1133">Transmembrane helix</keyword>
<proteinExistence type="inferred from homology"/>
<feature type="transmembrane region" description="Helical" evidence="6">
    <location>
        <begin position="12"/>
        <end position="35"/>
    </location>
</feature>
<reference evidence="8" key="1">
    <citation type="submission" date="2025-08" db="UniProtKB">
        <authorList>
            <consortium name="RefSeq"/>
        </authorList>
    </citation>
    <scope>IDENTIFICATION</scope>
</reference>
<dbReference type="RefSeq" id="XP_005097060.1">
    <property type="nucleotide sequence ID" value="XM_005097003.3"/>
</dbReference>
<feature type="transmembrane region" description="Helical" evidence="6">
    <location>
        <begin position="68"/>
        <end position="88"/>
    </location>
</feature>
<protein>
    <submittedName>
        <fullName evidence="8">Ribonuclease kappa</fullName>
    </submittedName>
</protein>
<evidence type="ECO:0000256" key="3">
    <source>
        <dbReference type="ARBA" id="ARBA00022692"/>
    </source>
</evidence>
<dbReference type="GeneID" id="101846129"/>
<evidence type="ECO:0000256" key="2">
    <source>
        <dbReference type="ARBA" id="ARBA00008458"/>
    </source>
</evidence>
<dbReference type="PANTHER" id="PTHR31733">
    <property type="entry name" value="RIBONUCLEASE KAPPA"/>
    <property type="match status" value="1"/>
</dbReference>
<evidence type="ECO:0000256" key="5">
    <source>
        <dbReference type="ARBA" id="ARBA00023136"/>
    </source>
</evidence>
<name>A0ABM0JMC6_APLCA</name>
<keyword evidence="7" id="KW-1185">Reference proteome</keyword>
<evidence type="ECO:0000256" key="4">
    <source>
        <dbReference type="ARBA" id="ARBA00022989"/>
    </source>
</evidence>
<comment type="subcellular location">
    <subcellularLocation>
        <location evidence="1">Membrane</location>
        <topology evidence="1">Multi-pass membrane protein</topology>
    </subcellularLocation>
</comment>